<feature type="domain" description="N-acetyltransferase" evidence="1">
    <location>
        <begin position="1"/>
        <end position="185"/>
    </location>
</feature>
<name>A0A0S2K892_9GAMM</name>
<evidence type="ECO:0000259" key="1">
    <source>
        <dbReference type="PROSITE" id="PS51186"/>
    </source>
</evidence>
<keyword evidence="3" id="KW-1185">Reference proteome</keyword>
<dbReference type="RefSeq" id="WP_058032247.1">
    <property type="nucleotide sequence ID" value="NZ_CP013188.1"/>
</dbReference>
<dbReference type="Pfam" id="PF00583">
    <property type="entry name" value="Acetyltransf_1"/>
    <property type="match status" value="1"/>
</dbReference>
<sequence>MQYLPLEHTHFQDVISLANTVHGENYMDEQSLTKMYQQGIKHDINASFVAINDQNELVGFRLSYAADQWDIDKWCSPKLWPVLPSQMAYFKCIAVSEKAQGQGIGPKLLHASIVALRQQGALAGVAHLWKQSPGNGAVKYFTKAGGELIKLHDNRWTELCDTQGYVCTVCENSCQCQAAEMALLF</sequence>
<keyword evidence="2" id="KW-0808">Transferase</keyword>
<organism evidence="2 3">
    <name type="scientific">Pseudoalteromonas phenolica</name>
    <dbReference type="NCBI Taxonomy" id="161398"/>
    <lineage>
        <taxon>Bacteria</taxon>
        <taxon>Pseudomonadati</taxon>
        <taxon>Pseudomonadota</taxon>
        <taxon>Gammaproteobacteria</taxon>
        <taxon>Alteromonadales</taxon>
        <taxon>Pseudoalteromonadaceae</taxon>
        <taxon>Pseudoalteromonas</taxon>
    </lineage>
</organism>
<reference evidence="2 3" key="1">
    <citation type="submission" date="2015-11" db="EMBL/GenBank/DDBJ databases">
        <authorList>
            <person name="Zhang Y."/>
            <person name="Guo Z."/>
        </authorList>
    </citation>
    <scope>NUCLEOTIDE SEQUENCE [LARGE SCALE GENOMIC DNA]</scope>
    <source>
        <strain evidence="2 3">KCTC 12086</strain>
    </source>
</reference>
<dbReference type="Gene3D" id="3.40.630.30">
    <property type="match status" value="1"/>
</dbReference>
<dbReference type="GO" id="GO:0016747">
    <property type="term" value="F:acyltransferase activity, transferring groups other than amino-acyl groups"/>
    <property type="evidence" value="ECO:0007669"/>
    <property type="project" value="InterPro"/>
</dbReference>
<evidence type="ECO:0000313" key="2">
    <source>
        <dbReference type="EMBL" id="ALO44389.1"/>
    </source>
</evidence>
<accession>A0A0S2K892</accession>
<dbReference type="SUPFAM" id="SSF55729">
    <property type="entry name" value="Acyl-CoA N-acyltransferases (Nat)"/>
    <property type="match status" value="1"/>
</dbReference>
<dbReference type="EMBL" id="CP013188">
    <property type="protein sequence ID" value="ALO44389.1"/>
    <property type="molecule type" value="Genomic_DNA"/>
</dbReference>
<dbReference type="AlphaFoldDB" id="A0A0S2K892"/>
<dbReference type="STRING" id="161398.PP2015_3921"/>
<evidence type="ECO:0000313" key="3">
    <source>
        <dbReference type="Proteomes" id="UP000061457"/>
    </source>
</evidence>
<dbReference type="InterPro" id="IPR016181">
    <property type="entry name" value="Acyl_CoA_acyltransferase"/>
</dbReference>
<dbReference type="PATRIC" id="fig|161398.10.peg.4013"/>
<dbReference type="OrthoDB" id="6321659at2"/>
<dbReference type="KEGG" id="pphe:PP2015_3921"/>
<dbReference type="InterPro" id="IPR000182">
    <property type="entry name" value="GNAT_dom"/>
</dbReference>
<dbReference type="Proteomes" id="UP000061457">
    <property type="component" value="Chromosome II"/>
</dbReference>
<dbReference type="PROSITE" id="PS51186">
    <property type="entry name" value="GNAT"/>
    <property type="match status" value="1"/>
</dbReference>
<protein>
    <submittedName>
        <fullName evidence="2">N-acetyltransferase GCN5</fullName>
    </submittedName>
</protein>
<dbReference type="CDD" id="cd04301">
    <property type="entry name" value="NAT_SF"/>
    <property type="match status" value="1"/>
</dbReference>
<gene>
    <name evidence="2" type="ORF">PP2015_3921</name>
</gene>
<proteinExistence type="predicted"/>